<proteinExistence type="predicted"/>
<name>A0A7V5LJX1_CALAY</name>
<dbReference type="EMBL" id="DRTD01000480">
    <property type="protein sequence ID" value="HHE55420.1"/>
    <property type="molecule type" value="Genomic_DNA"/>
</dbReference>
<dbReference type="SUPFAM" id="SSF49785">
    <property type="entry name" value="Galactose-binding domain-like"/>
    <property type="match status" value="1"/>
</dbReference>
<dbReference type="AlphaFoldDB" id="A0A7V5LJX1"/>
<evidence type="ECO:0000313" key="1">
    <source>
        <dbReference type="EMBL" id="HHE55420.1"/>
    </source>
</evidence>
<organism evidence="1">
    <name type="scientific">Caldithrix abyssi</name>
    <dbReference type="NCBI Taxonomy" id="187145"/>
    <lineage>
        <taxon>Bacteria</taxon>
        <taxon>Pseudomonadati</taxon>
        <taxon>Calditrichota</taxon>
        <taxon>Calditrichia</taxon>
        <taxon>Calditrichales</taxon>
        <taxon>Calditrichaceae</taxon>
        <taxon>Caldithrix</taxon>
    </lineage>
</organism>
<gene>
    <name evidence="1" type="ORF">ENL21_06525</name>
</gene>
<evidence type="ECO:0008006" key="2">
    <source>
        <dbReference type="Google" id="ProtNLM"/>
    </source>
</evidence>
<dbReference type="Gene3D" id="2.60.120.260">
    <property type="entry name" value="Galactose-binding domain-like"/>
    <property type="match status" value="1"/>
</dbReference>
<reference evidence="1" key="1">
    <citation type="journal article" date="2020" name="mSystems">
        <title>Genome- and Community-Level Interaction Insights into Carbon Utilization and Element Cycling Functions of Hydrothermarchaeota in Hydrothermal Sediment.</title>
        <authorList>
            <person name="Zhou Z."/>
            <person name="Liu Y."/>
            <person name="Xu W."/>
            <person name="Pan J."/>
            <person name="Luo Z.H."/>
            <person name="Li M."/>
        </authorList>
    </citation>
    <scope>NUCLEOTIDE SEQUENCE [LARGE SCALE GENOMIC DNA]</scope>
    <source>
        <strain evidence="1">HyVt-76</strain>
    </source>
</reference>
<accession>A0A7V5LJX1</accession>
<dbReference type="Proteomes" id="UP000886111">
    <property type="component" value="Unassembled WGS sequence"/>
</dbReference>
<dbReference type="InterPro" id="IPR008979">
    <property type="entry name" value="Galactose-bd-like_sf"/>
</dbReference>
<sequence>MIRLLLILTLAALPLFGQKSKTTVQKDQTQKLAPIDIKLPKPMFIGTPQNLNVPNLEKPLGKPRPPFLAPAGTKNVALHKPVSCSDEEPIIGEIEMITDGDKEAGDGHYVELGPFTQHVTIDLGDVYNIYAVLLWHFHKQPRVYFDVIVQVSNDKDFVNGVTTIFNNDHDNSSGLGVGKDKNYIETAEGKLIDAKGVQGRYVRCYSNGNNNNDLNHYIEVEVYGKKAK</sequence>
<comment type="caution">
    <text evidence="1">The sequence shown here is derived from an EMBL/GenBank/DDBJ whole genome shotgun (WGS) entry which is preliminary data.</text>
</comment>
<protein>
    <recommendedName>
        <fullName evidence="2">Discoidin domain-containing protein</fullName>
    </recommendedName>
</protein>